<feature type="region of interest" description="Disordered" evidence="1">
    <location>
        <begin position="100"/>
        <end position="128"/>
    </location>
</feature>
<reference evidence="2" key="1">
    <citation type="submission" date="2021-01" db="EMBL/GenBank/DDBJ databases">
        <authorList>
            <person name="Corre E."/>
            <person name="Pelletier E."/>
            <person name="Niang G."/>
            <person name="Scheremetjew M."/>
            <person name="Finn R."/>
            <person name="Kale V."/>
            <person name="Holt S."/>
            <person name="Cochrane G."/>
            <person name="Meng A."/>
            <person name="Brown T."/>
            <person name="Cohen L."/>
        </authorList>
    </citation>
    <scope>NUCLEOTIDE SEQUENCE</scope>
    <source>
        <strain evidence="2">CCAC1681</strain>
    </source>
</reference>
<proteinExistence type="predicted"/>
<name>A0A7S0CPV2_MICPS</name>
<evidence type="ECO:0000256" key="1">
    <source>
        <dbReference type="SAM" id="MobiDB-lite"/>
    </source>
</evidence>
<dbReference type="AlphaFoldDB" id="A0A7S0CPV2"/>
<accession>A0A7S0CPV2</accession>
<evidence type="ECO:0000313" key="2">
    <source>
        <dbReference type="EMBL" id="CAD8428709.1"/>
    </source>
</evidence>
<gene>
    <name evidence="2" type="ORF">MSP1401_LOCUS34</name>
</gene>
<feature type="region of interest" description="Disordered" evidence="1">
    <location>
        <begin position="62"/>
        <end position="83"/>
    </location>
</feature>
<organism evidence="2">
    <name type="scientific">Micromonas pusilla</name>
    <name type="common">Picoplanktonic green alga</name>
    <name type="synonym">Chromulina pusilla</name>
    <dbReference type="NCBI Taxonomy" id="38833"/>
    <lineage>
        <taxon>Eukaryota</taxon>
        <taxon>Viridiplantae</taxon>
        <taxon>Chlorophyta</taxon>
        <taxon>Mamiellophyceae</taxon>
        <taxon>Mamiellales</taxon>
        <taxon>Mamiellaceae</taxon>
        <taxon>Micromonas</taxon>
    </lineage>
</organism>
<protein>
    <submittedName>
        <fullName evidence="2">Uncharacterized protein</fullName>
    </submittedName>
</protein>
<dbReference type="EMBL" id="HBEN01000038">
    <property type="protein sequence ID" value="CAD8428709.1"/>
    <property type="molecule type" value="Transcribed_RNA"/>
</dbReference>
<sequence length="128" mass="12938">MDFISVAAAAAAEDDVQGQGYAPPTQDLSDLPHAFSAVGGAERDTVSETGVVETPEVADLLGGLDVGGATPNVRGPAAERPSTEAEEEAMVAAAIAASLAEAQPAAAEQAQQQTQTHQTQPPANLIDF</sequence>